<dbReference type="Pfam" id="PF11288">
    <property type="entry name" value="DUF3089"/>
    <property type="match status" value="1"/>
</dbReference>
<dbReference type="EMBL" id="FOEF01000007">
    <property type="protein sequence ID" value="SEP38685.1"/>
    <property type="molecule type" value="Genomic_DNA"/>
</dbReference>
<dbReference type="OrthoDB" id="9794645at2"/>
<proteinExistence type="predicted"/>
<evidence type="ECO:0000313" key="1">
    <source>
        <dbReference type="EMBL" id="SEP38685.1"/>
    </source>
</evidence>
<dbReference type="STRING" id="394193.SAMN04489732_107175"/>
<evidence type="ECO:0000313" key="2">
    <source>
        <dbReference type="Proteomes" id="UP000198582"/>
    </source>
</evidence>
<keyword evidence="2" id="KW-1185">Reference proteome</keyword>
<reference evidence="1 2" key="1">
    <citation type="submission" date="2016-10" db="EMBL/GenBank/DDBJ databases">
        <authorList>
            <person name="de Groot N.N."/>
        </authorList>
    </citation>
    <scope>NUCLEOTIDE SEQUENCE [LARGE SCALE GENOMIC DNA]</scope>
    <source>
        <strain evidence="1 2">DSM 44993</strain>
    </source>
</reference>
<name>A0A1H8XFK9_9PSEU</name>
<dbReference type="Proteomes" id="UP000198582">
    <property type="component" value="Unassembled WGS sequence"/>
</dbReference>
<dbReference type="SUPFAM" id="SSF53474">
    <property type="entry name" value="alpha/beta-Hydrolases"/>
    <property type="match status" value="1"/>
</dbReference>
<sequence>MNHSARRWYRSGVAQALTLVGALLVTAIGVTAAAAPRAQGSDAPGTVWLCRPGQPHDPCSIGLDATAVAANGAKTLVPARPAAASPFDCFYVYPTVSGEPAMNADLRIQPAEIGAARFQASRFSQVCRVWAPMYRQTTRATIAAYPDLNLPAESISTAYSSLKAGFEDYLEHHNHGRPIVFLGHSQGAAMLIKLLSGVVDHDAKLRDRVALAVVLGGDVEVKPRSTTGGSFRHLPVCTRAGEAGCVIAYSSFPGTPGASALFGRPGQGVALQSGQTAKTGVQVACVNPAAPHGGKAALEPFFLATRANAVSTPWVTYPGLYSARCKTGAEGAAWLEVTKSAGAKDKRRVAPVWPGADYGYHLNDANLALGNLVSDVAAAESTWTAAHH</sequence>
<gene>
    <name evidence="1" type="ORF">SAMN04489732_107175</name>
</gene>
<organism evidence="1 2">
    <name type="scientific">Amycolatopsis saalfeldensis</name>
    <dbReference type="NCBI Taxonomy" id="394193"/>
    <lineage>
        <taxon>Bacteria</taxon>
        <taxon>Bacillati</taxon>
        <taxon>Actinomycetota</taxon>
        <taxon>Actinomycetes</taxon>
        <taxon>Pseudonocardiales</taxon>
        <taxon>Pseudonocardiaceae</taxon>
        <taxon>Amycolatopsis</taxon>
    </lineage>
</organism>
<evidence type="ECO:0008006" key="3">
    <source>
        <dbReference type="Google" id="ProtNLM"/>
    </source>
</evidence>
<dbReference type="InterPro" id="IPR021440">
    <property type="entry name" value="DUF3089"/>
</dbReference>
<accession>A0A1H8XFK9</accession>
<dbReference type="AlphaFoldDB" id="A0A1H8XFK9"/>
<protein>
    <recommendedName>
        <fullName evidence="3">DUF3089 domain-containing protein</fullName>
    </recommendedName>
</protein>
<dbReference type="InterPro" id="IPR029058">
    <property type="entry name" value="AB_hydrolase_fold"/>
</dbReference>